<dbReference type="Proteomes" id="UP001497535">
    <property type="component" value="Unassembled WGS sequence"/>
</dbReference>
<evidence type="ECO:0000313" key="1">
    <source>
        <dbReference type="EMBL" id="CAK5067256.1"/>
    </source>
</evidence>
<accession>A0ACB0YX57</accession>
<dbReference type="EMBL" id="CAVMJV010000020">
    <property type="protein sequence ID" value="CAK5067256.1"/>
    <property type="molecule type" value="Genomic_DNA"/>
</dbReference>
<name>A0ACB0YX57_MELEN</name>
<evidence type="ECO:0000313" key="2">
    <source>
        <dbReference type="Proteomes" id="UP001497535"/>
    </source>
</evidence>
<keyword evidence="2" id="KW-1185">Reference proteome</keyword>
<organism evidence="1 2">
    <name type="scientific">Meloidogyne enterolobii</name>
    <name type="common">Root-knot nematode worm</name>
    <name type="synonym">Meloidogyne mayaguensis</name>
    <dbReference type="NCBI Taxonomy" id="390850"/>
    <lineage>
        <taxon>Eukaryota</taxon>
        <taxon>Metazoa</taxon>
        <taxon>Ecdysozoa</taxon>
        <taxon>Nematoda</taxon>
        <taxon>Chromadorea</taxon>
        <taxon>Rhabditida</taxon>
        <taxon>Tylenchina</taxon>
        <taxon>Tylenchomorpha</taxon>
        <taxon>Tylenchoidea</taxon>
        <taxon>Meloidogynidae</taxon>
        <taxon>Meloidogyninae</taxon>
        <taxon>Meloidogyne</taxon>
    </lineage>
</organism>
<protein>
    <submittedName>
        <fullName evidence="1">Uncharacterized protein</fullName>
    </submittedName>
</protein>
<reference evidence="1" key="1">
    <citation type="submission" date="2023-11" db="EMBL/GenBank/DDBJ databases">
        <authorList>
            <person name="Poullet M."/>
        </authorList>
    </citation>
    <scope>NUCLEOTIDE SEQUENCE</scope>
    <source>
        <strain evidence="1">E1834</strain>
    </source>
</reference>
<gene>
    <name evidence="1" type="ORF">MENTE1834_LOCUS17789</name>
</gene>
<proteinExistence type="predicted"/>
<sequence>MFGELMSENNKKFNELKKIICKKEEKVVSLGNNFEQYFNVIPNKWKDFYYGYYDCYKCCENKCINADNPKGVCVKGNGFVNLVDEENINYINCKEGKGNFVFNNAANISAENSFNKPKEYLNNYSLFYFEIKCKIEEEAVNNAKNWVFMGLFNNENYFVELFLNEASIFYKTENKEVKIKFPPFSWRNGDVFGCGLVYPPTDKINEFPFIFFTQNGKLIDKIILKNFECDFYKPYVALKCCSVETNFGNNLKEKPFLYKIKNNFNLFSVNFDGKGESLEFDGELTKEETEKVNGSDGNVSN</sequence>
<comment type="caution">
    <text evidence="1">The sequence shown here is derived from an EMBL/GenBank/DDBJ whole genome shotgun (WGS) entry which is preliminary data.</text>
</comment>